<keyword evidence="5" id="KW-1185">Reference proteome</keyword>
<accession>A0A4Y2J9Z3</accession>
<sequence>MLYISPRITSDQFIVFSEDESDVKIEEDSFVEDSNSSPSYQERVILPSSPKKRTKDSSEDQNHISGKRHHWDDRPNDVVGYGSYEDYTSRSLNEMDEDYHFLMSILPSVRRVRQDRKTSFKMKVLQLIMDEENVESAERT</sequence>
<proteinExistence type="predicted"/>
<evidence type="ECO:0000256" key="1">
    <source>
        <dbReference type="PROSITE-ProRule" id="PRU00371"/>
    </source>
</evidence>
<protein>
    <recommendedName>
        <fullName evidence="3">BESS domain-containing protein</fullName>
    </recommendedName>
</protein>
<feature type="region of interest" description="Disordered" evidence="2">
    <location>
        <begin position="20"/>
        <end position="75"/>
    </location>
</feature>
<dbReference type="InterPro" id="IPR004210">
    <property type="entry name" value="BESS_motif"/>
</dbReference>
<dbReference type="GO" id="GO:0003677">
    <property type="term" value="F:DNA binding"/>
    <property type="evidence" value="ECO:0007669"/>
    <property type="project" value="InterPro"/>
</dbReference>
<dbReference type="OrthoDB" id="6433782at2759"/>
<evidence type="ECO:0000313" key="4">
    <source>
        <dbReference type="EMBL" id="GBM87101.1"/>
    </source>
</evidence>
<reference evidence="4 5" key="1">
    <citation type="journal article" date="2019" name="Sci. Rep.">
        <title>Orb-weaving spider Araneus ventricosus genome elucidates the spidroin gene catalogue.</title>
        <authorList>
            <person name="Kono N."/>
            <person name="Nakamura H."/>
            <person name="Ohtoshi R."/>
            <person name="Moran D.A.P."/>
            <person name="Shinohara A."/>
            <person name="Yoshida Y."/>
            <person name="Fujiwara M."/>
            <person name="Mori M."/>
            <person name="Tomita M."/>
            <person name="Arakawa K."/>
        </authorList>
    </citation>
    <scope>NUCLEOTIDE SEQUENCE [LARGE SCALE GENOMIC DNA]</scope>
</reference>
<dbReference type="Pfam" id="PF02944">
    <property type="entry name" value="BESS"/>
    <property type="match status" value="1"/>
</dbReference>
<keyword evidence="1" id="KW-0539">Nucleus</keyword>
<dbReference type="AlphaFoldDB" id="A0A4Y2J9Z3"/>
<feature type="domain" description="BESS" evidence="3">
    <location>
        <begin position="95"/>
        <end position="134"/>
    </location>
</feature>
<dbReference type="EMBL" id="BGPR01109782">
    <property type="protein sequence ID" value="GBM87101.1"/>
    <property type="molecule type" value="Genomic_DNA"/>
</dbReference>
<dbReference type="PROSITE" id="PS51031">
    <property type="entry name" value="BESS"/>
    <property type="match status" value="1"/>
</dbReference>
<dbReference type="GO" id="GO:0005634">
    <property type="term" value="C:nucleus"/>
    <property type="evidence" value="ECO:0007669"/>
    <property type="project" value="UniProtKB-SubCell"/>
</dbReference>
<dbReference type="Proteomes" id="UP000499080">
    <property type="component" value="Unassembled WGS sequence"/>
</dbReference>
<evidence type="ECO:0000256" key="2">
    <source>
        <dbReference type="SAM" id="MobiDB-lite"/>
    </source>
</evidence>
<name>A0A4Y2J9Z3_ARAVE</name>
<evidence type="ECO:0000313" key="5">
    <source>
        <dbReference type="Proteomes" id="UP000499080"/>
    </source>
</evidence>
<organism evidence="4 5">
    <name type="scientific">Araneus ventricosus</name>
    <name type="common">Orbweaver spider</name>
    <name type="synonym">Epeira ventricosa</name>
    <dbReference type="NCBI Taxonomy" id="182803"/>
    <lineage>
        <taxon>Eukaryota</taxon>
        <taxon>Metazoa</taxon>
        <taxon>Ecdysozoa</taxon>
        <taxon>Arthropoda</taxon>
        <taxon>Chelicerata</taxon>
        <taxon>Arachnida</taxon>
        <taxon>Araneae</taxon>
        <taxon>Araneomorphae</taxon>
        <taxon>Entelegynae</taxon>
        <taxon>Araneoidea</taxon>
        <taxon>Araneidae</taxon>
        <taxon>Araneus</taxon>
    </lineage>
</organism>
<gene>
    <name evidence="4" type="ORF">AVEN_41572_1</name>
</gene>
<evidence type="ECO:0000259" key="3">
    <source>
        <dbReference type="PROSITE" id="PS51031"/>
    </source>
</evidence>
<comment type="caution">
    <text evidence="4">The sequence shown here is derived from an EMBL/GenBank/DDBJ whole genome shotgun (WGS) entry which is preliminary data.</text>
</comment>
<comment type="subcellular location">
    <subcellularLocation>
        <location evidence="1">Nucleus</location>
    </subcellularLocation>
</comment>